<dbReference type="InterPro" id="IPR008969">
    <property type="entry name" value="CarboxyPept-like_regulatory"/>
</dbReference>
<keyword evidence="8" id="KW-1185">Reference proteome</keyword>
<keyword evidence="4" id="KW-0732">Signal</keyword>
<gene>
    <name evidence="7" type="ORF">LZZ85_09455</name>
</gene>
<dbReference type="SUPFAM" id="SSF49464">
    <property type="entry name" value="Carboxypeptidase regulatory domain-like"/>
    <property type="match status" value="1"/>
</dbReference>
<dbReference type="Gene3D" id="2.40.170.20">
    <property type="entry name" value="TonB-dependent receptor, beta-barrel domain"/>
    <property type="match status" value="1"/>
</dbReference>
<dbReference type="Pfam" id="PF13715">
    <property type="entry name" value="CarbopepD_reg_2"/>
    <property type="match status" value="1"/>
</dbReference>
<dbReference type="RefSeq" id="WP_237870986.1">
    <property type="nucleotide sequence ID" value="NZ_JAKLTR010000005.1"/>
</dbReference>
<feature type="chain" id="PRO_5046116544" evidence="4">
    <location>
        <begin position="21"/>
        <end position="929"/>
    </location>
</feature>
<evidence type="ECO:0000256" key="4">
    <source>
        <dbReference type="SAM" id="SignalP"/>
    </source>
</evidence>
<dbReference type="SUPFAM" id="SSF56935">
    <property type="entry name" value="Porins"/>
    <property type="match status" value="1"/>
</dbReference>
<accession>A0ABS9KQA8</accession>
<dbReference type="PANTHER" id="PTHR40980:SF5">
    <property type="entry name" value="TONB-DEPENDENT RECEPTOR"/>
    <property type="match status" value="1"/>
</dbReference>
<comment type="subcellular location">
    <subcellularLocation>
        <location evidence="1">Cell outer membrane</location>
    </subcellularLocation>
</comment>
<protein>
    <submittedName>
        <fullName evidence="7">TonB-dependent receptor</fullName>
    </submittedName>
</protein>
<dbReference type="InterPro" id="IPR036942">
    <property type="entry name" value="Beta-barrel_TonB_sf"/>
</dbReference>
<proteinExistence type="predicted"/>
<feature type="domain" description="TonB-dependent receptor plug" evidence="5">
    <location>
        <begin position="130"/>
        <end position="215"/>
    </location>
</feature>
<evidence type="ECO:0000313" key="8">
    <source>
        <dbReference type="Proteomes" id="UP001165367"/>
    </source>
</evidence>
<feature type="signal peptide" evidence="4">
    <location>
        <begin position="1"/>
        <end position="20"/>
    </location>
</feature>
<dbReference type="InterPro" id="IPR012910">
    <property type="entry name" value="Plug_dom"/>
</dbReference>
<evidence type="ECO:0000313" key="7">
    <source>
        <dbReference type="EMBL" id="MCG2614507.1"/>
    </source>
</evidence>
<name>A0ABS9KQA8_9BACT</name>
<keyword evidence="7" id="KW-0675">Receptor</keyword>
<dbReference type="Gene3D" id="2.60.40.1120">
    <property type="entry name" value="Carboxypeptidase-like, regulatory domain"/>
    <property type="match status" value="1"/>
</dbReference>
<evidence type="ECO:0000259" key="5">
    <source>
        <dbReference type="Pfam" id="PF07715"/>
    </source>
</evidence>
<evidence type="ECO:0000259" key="6">
    <source>
        <dbReference type="Pfam" id="PF14905"/>
    </source>
</evidence>
<dbReference type="Pfam" id="PF14905">
    <property type="entry name" value="OMP_b-brl_3"/>
    <property type="match status" value="1"/>
</dbReference>
<organism evidence="7 8">
    <name type="scientific">Terrimonas ginsenosidimutans</name>
    <dbReference type="NCBI Taxonomy" id="2908004"/>
    <lineage>
        <taxon>Bacteria</taxon>
        <taxon>Pseudomonadati</taxon>
        <taxon>Bacteroidota</taxon>
        <taxon>Chitinophagia</taxon>
        <taxon>Chitinophagales</taxon>
        <taxon>Chitinophagaceae</taxon>
        <taxon>Terrimonas</taxon>
    </lineage>
</organism>
<dbReference type="Pfam" id="PF07715">
    <property type="entry name" value="Plug"/>
    <property type="match status" value="1"/>
</dbReference>
<comment type="caution">
    <text evidence="7">The sequence shown here is derived from an EMBL/GenBank/DDBJ whole genome shotgun (WGS) entry which is preliminary data.</text>
</comment>
<dbReference type="EMBL" id="JAKLTR010000005">
    <property type="protein sequence ID" value="MCG2614507.1"/>
    <property type="molecule type" value="Genomic_DNA"/>
</dbReference>
<keyword evidence="2" id="KW-0472">Membrane</keyword>
<dbReference type="Proteomes" id="UP001165367">
    <property type="component" value="Unassembled WGS sequence"/>
</dbReference>
<reference evidence="7" key="1">
    <citation type="submission" date="2022-01" db="EMBL/GenBank/DDBJ databases">
        <authorList>
            <person name="Jo J.-H."/>
            <person name="Im W.-T."/>
        </authorList>
    </citation>
    <scope>NUCLEOTIDE SEQUENCE</scope>
    <source>
        <strain evidence="7">NA20</strain>
    </source>
</reference>
<evidence type="ECO:0000256" key="2">
    <source>
        <dbReference type="ARBA" id="ARBA00023136"/>
    </source>
</evidence>
<dbReference type="PANTHER" id="PTHR40980">
    <property type="entry name" value="PLUG DOMAIN-CONTAINING PROTEIN"/>
    <property type="match status" value="1"/>
</dbReference>
<dbReference type="InterPro" id="IPR041700">
    <property type="entry name" value="OMP_b-brl_3"/>
</dbReference>
<feature type="domain" description="Outer membrane protein beta-barrel" evidence="6">
    <location>
        <begin position="575"/>
        <end position="918"/>
    </location>
</feature>
<sequence length="929" mass="103551">MLLRLKLLLICSFALSFTYAQNRISGKISNEKNEPIAGVSVKVTGRSAGASSDVEGRYTLNLPVGKYELEFSAIGYETKTVTDVEVTPQLNELNIVLNIKAKEGENVVVTGRRSSARMESVNASISFLKNTNTVASIISAESIRRSPDRNTGEVLKRTPGASLQDGKFLVVRGLADRYNQAMLNGILLTSTEPDRKTFSFELIPSSMIDNIIINKAFVPEFPGEWAGGLIQVNTRDIPAKGFLNVQLGTGLNTQTIGKDFYKQNGGGLDWLGIDDGTRGLPPGYTTKSNFDILSPADKTAIGKQMRNDWTPKVVTAPLNTSFQANAGFNTTMFGKKVGGTFGLIYNKSNRFVDAFNQQNTLSSGNNFFPEYSYDDGRFVQEVMVGALGGISVQFNQRHKISVKSMINVNTDNYVINRSGIDNVRANDVRSTELAFKQNTFFSSQVIGEHTLATPLKLKWYGSFNILDGQNPDQRRLAYTRTAGSQSPYTLLIGNSLSQESGSRIFQDLSDYIYTAGGDLTYSFKWLGQSQTLKGGYMLQIKDRLYDAKLFANRLPSDNVALRNLPADKVFAPENFGNGSDNLFAFDAIKGNTFRYMANTILNAGFLQLDNQFTSALRVVWGLRVENYDQLVGSVKKYDPRHTHSEVIDFLPGLNATYKLNNKTNLRLSGSQTVIRPELRELAALNLYDFELNASVQGNPNLERTKVTNADFRYEYYPRAGEVMSAGVFYKYFNNPIEQVFNQGSGGASTFNFQNPEKAQSYGAEVEFRKRLDFANALRNFTFQANAAYIYSRVTDKSANLNIDRPMQGQSPYLINLGVMYDLEKQGFNATLLFNQIGERIYLVGDISAGAGAPDIYEAPRPVMDFQVAKKIIKNKGELRLNISDILNQTQYFYQNAPGNKRSFQKSEDAYRFTRRFGTTFSLTFNYSII</sequence>
<dbReference type="Gene3D" id="2.170.130.10">
    <property type="entry name" value="TonB-dependent receptor, plug domain"/>
    <property type="match status" value="1"/>
</dbReference>
<evidence type="ECO:0000256" key="3">
    <source>
        <dbReference type="ARBA" id="ARBA00023237"/>
    </source>
</evidence>
<evidence type="ECO:0000256" key="1">
    <source>
        <dbReference type="ARBA" id="ARBA00004442"/>
    </source>
</evidence>
<dbReference type="InterPro" id="IPR037066">
    <property type="entry name" value="Plug_dom_sf"/>
</dbReference>
<keyword evidence="3" id="KW-0998">Cell outer membrane</keyword>